<comment type="caution">
    <text evidence="1">The sequence shown here is derived from an EMBL/GenBank/DDBJ whole genome shotgun (WGS) entry which is preliminary data.</text>
</comment>
<evidence type="ECO:0000313" key="1">
    <source>
        <dbReference type="EMBL" id="RKH74553.1"/>
    </source>
</evidence>
<organism evidence="1 2">
    <name type="scientific">Corallococcus aberystwythensis</name>
    <dbReference type="NCBI Taxonomy" id="2316722"/>
    <lineage>
        <taxon>Bacteria</taxon>
        <taxon>Pseudomonadati</taxon>
        <taxon>Myxococcota</taxon>
        <taxon>Myxococcia</taxon>
        <taxon>Myxococcales</taxon>
        <taxon>Cystobacterineae</taxon>
        <taxon>Myxococcaceae</taxon>
        <taxon>Corallococcus</taxon>
    </lineage>
</organism>
<name>A0A3A8R152_9BACT</name>
<reference evidence="2" key="1">
    <citation type="submission" date="2018-09" db="EMBL/GenBank/DDBJ databases">
        <authorList>
            <person name="Livingstone P.G."/>
            <person name="Whitworth D.E."/>
        </authorList>
    </citation>
    <scope>NUCLEOTIDE SEQUENCE [LARGE SCALE GENOMIC DNA]</scope>
    <source>
        <strain evidence="2">AB050A</strain>
    </source>
</reference>
<dbReference type="Proteomes" id="UP000267003">
    <property type="component" value="Unassembled WGS sequence"/>
</dbReference>
<dbReference type="EMBL" id="RAWK01000003">
    <property type="protein sequence ID" value="RKH74553.1"/>
    <property type="molecule type" value="Genomic_DNA"/>
</dbReference>
<protein>
    <submittedName>
        <fullName evidence="1">Uncharacterized protein</fullName>
    </submittedName>
</protein>
<dbReference type="AlphaFoldDB" id="A0A3A8R152"/>
<accession>A0A3A8R152</accession>
<gene>
    <name evidence="1" type="ORF">D7W81_00950</name>
</gene>
<sequence length="224" mass="24124">MYACVLTTSCKLSGVAVIDDQHGRSAERLPALVWPLPLPTSRLTLRLPTSGTGTAATTLFGPASQLNTLLRDHAFETAWYTVPHGVAVLTNIEQINDSGQALAGPLRWESGPVFRLNSASAYIRALFGPSAGRFRAFLFIISDASPSYAPTELSPEVLNSIKTTGEDSVPAALSSMPLQDGHQIHCLVYEFRRTATDTPSLLLKTSEIRVKEHLRLAGLDALAP</sequence>
<keyword evidence="2" id="KW-1185">Reference proteome</keyword>
<evidence type="ECO:0000313" key="2">
    <source>
        <dbReference type="Proteomes" id="UP000267003"/>
    </source>
</evidence>
<proteinExistence type="predicted"/>